<dbReference type="SUPFAM" id="SSF63748">
    <property type="entry name" value="Tudor/PWWP/MBT"/>
    <property type="match status" value="2"/>
</dbReference>
<dbReference type="Gene3D" id="2.30.30.140">
    <property type="match status" value="1"/>
</dbReference>
<evidence type="ECO:0000259" key="20">
    <source>
        <dbReference type="PROSITE" id="PS51805"/>
    </source>
</evidence>
<evidence type="ECO:0000256" key="16">
    <source>
        <dbReference type="ARBA" id="ARBA00049349"/>
    </source>
</evidence>
<feature type="compositionally biased region" description="Polar residues" evidence="17">
    <location>
        <begin position="987"/>
        <end position="996"/>
    </location>
</feature>
<evidence type="ECO:0000256" key="4">
    <source>
        <dbReference type="ARBA" id="ARBA00012900"/>
    </source>
</evidence>
<feature type="compositionally biased region" description="Basic and acidic residues" evidence="17">
    <location>
        <begin position="394"/>
        <end position="427"/>
    </location>
</feature>
<feature type="compositionally biased region" description="Basic and acidic residues" evidence="17">
    <location>
        <begin position="336"/>
        <end position="346"/>
    </location>
</feature>
<feature type="compositionally biased region" description="Basic and acidic residues" evidence="17">
    <location>
        <begin position="964"/>
        <end position="976"/>
    </location>
</feature>
<keyword evidence="21" id="KW-1185">Reference proteome</keyword>
<evidence type="ECO:0000313" key="22">
    <source>
        <dbReference type="RefSeq" id="XP_030647732.1"/>
    </source>
</evidence>
<feature type="compositionally biased region" description="Polar residues" evidence="17">
    <location>
        <begin position="1194"/>
        <end position="1206"/>
    </location>
</feature>
<sequence length="1730" mass="189749">MASDTVSQPPWSRIMTFHPSREEFKDFSRYIAYMESQGAHRAGMAKVVPPKDWKPRRTYDDIDDLVIPAPIQQVVTGQSGLFTQYNIQKKPMTVREFRKTANTDRFCNPRYVDFDELERKYWKNLTFNPPLYGADVNGTLYDPDVTEWNIGHLNTILDTVERDSGIKIKGVNTPYLYFGMWKSTFAWHTEDMDLYSINYLHFGEPKSWYCVPPEHGKRLERLAKGFFPGSAQSCEAFLRHKMTLISPSILRKYGIPFEKVTQEAGQFIVTFPYGYHAGFNHGFNCAESTNFAMQRWIDYGKQATLCSCRKDMVKISMDVFVRKFQPDRYKLWKAGKDTTPIDHSKPTPEAAEYLQDGTPLPERADLSEASATETSSTAVEEKSGSSGGSPGQKVGEKRERDCMEGEKKKNEEKGSDPEEVEQKKPRLSEPGSELSTHKSGLTEAEIKQPEEEHMEEEAPLCKEAKQQVSTESKPPSAESQPPSAESQPPSTESKPPSTESQPPSTEQKPPSTVSQPPSTEQKPPSTESQPPSTESQPPSTESQPPSTESKPPSTEQKPPSTEQKPPSTESQPPSTESQPPSTESQPPSTEQNQSPSDTTCSQKPQDVVTSTEFNAIVSSPLPNAVSSAKASGITSPPKPITLSSKANNISSPAKPIITTGPTSDTVSPPKASHTTLQACNIIPLSQPSDIASSSKNSDITLASKPSDITLASKPNDITPASTHSDVTSASKPSDITPVSKHNDITSTSKPSEIIVSTPSDITLASKSSDFTPAFMHSDITFASKPYDITPPSKHSNITSALKHSDITPASEHGDITSISEQSDLTPTLKNSDISPASDHTDIIPALKCSDLTLSSKPHDITPASEPNGITFASKPSDINSVSNLSDITPASKHSDITPASKHSDITSATKHSDITPASKHSDITPASKHSDITPASKHSDITPASKHSDITPASKHSDITPASKHSDITPDSKHSDITPASKHSDITPASNHSDTTALLKPNDIIPLPMAIDITPPPMASDVTSPLTASNISPPSIASGIPVPPKATDITASLKPSEVTSAPKLIDVISPVKFSDSTASLNSSYITAPSPATSPSNLSVASSPHANNVKASPKSSSVKSPPKPSDVRCPPQTTSFPKPTPITPPKSSEITSTPKPNNLKTLSKTNNSTSPPKLNDIMSTPKPCKPQPSPVNAGPSENSKQPASSSPVHRIFQRTLSPAEVLHVHSYAKGDYSEVEPPSKEESNSDSDSESQPQRKQGAEESREEPHQNKLTKLPRHHPLMKDSMSDEELHEQAAVEEDGLEAEPWAKPLSQLWQNRPYNPEREKEYNREMGLQPPYCAVCMLFQTHQRSECSEPGPPVRSGWQMRSKPLIPEMCFSTTTEETAEVQPNTPYLEEDGTSLLLSCTQCCVRVHASCYGVDPKKVTKDWKCARCKANAMTESCCLCLLRGGALHRANNDKWVHVLCAIAILEARFVNIRDRCPVDLSGIPLQRFKLKCYYCKKRMKKTSGCCVQCSHGRCPTSYHPTCAQAAGVLMHPDDWPFVVYVTCCRHKGPIQSERNKSAMRELTVGQKVICKHKNGRYYQCDIVQLSKETFYEVNFDDGSFSDNLFPEDIVSRDCAQLGPPSQGEVVQVRWTDGLVYGATFVAAHVIQMYQVEFEDGSQLTAKRDDVYTLDEDLPKRVKSRLSKASDMRFDGIFADKKVIQDTKRQRVINSRYRGDYIEPVIYRAIME</sequence>
<keyword evidence="9" id="KW-0156">Chromatin regulator</keyword>
<dbReference type="FunFam" id="2.60.120.650:FF:000048">
    <property type="entry name" value="Lysine-specific demethylase 4A"/>
    <property type="match status" value="1"/>
</dbReference>
<evidence type="ECO:0000256" key="6">
    <source>
        <dbReference type="ARBA" id="ARBA00022737"/>
    </source>
</evidence>
<dbReference type="PROSITE" id="PS51184">
    <property type="entry name" value="JMJC"/>
    <property type="match status" value="1"/>
</dbReference>
<dbReference type="SUPFAM" id="SSF51197">
    <property type="entry name" value="Clavaminate synthase-like"/>
    <property type="match status" value="1"/>
</dbReference>
<name>A0A6J2WU56_CHACN</name>
<feature type="compositionally biased region" description="Low complexity" evidence="17">
    <location>
        <begin position="1105"/>
        <end position="1119"/>
    </location>
</feature>
<dbReference type="CDD" id="cd20463">
    <property type="entry name" value="Tudor_JMJD2A_rpt1"/>
    <property type="match status" value="1"/>
</dbReference>
<comment type="subcellular location">
    <subcellularLocation>
        <location evidence="2">Nucleus</location>
    </subcellularLocation>
</comment>
<keyword evidence="7" id="KW-0863">Zinc-finger</keyword>
<evidence type="ECO:0000256" key="13">
    <source>
        <dbReference type="ARBA" id="ARBA00023015"/>
    </source>
</evidence>
<feature type="region of interest" description="Disordered" evidence="17">
    <location>
        <begin position="1086"/>
        <end position="1308"/>
    </location>
</feature>
<dbReference type="Pfam" id="PF18104">
    <property type="entry name" value="Tudor_2"/>
    <property type="match status" value="2"/>
</dbReference>
<keyword evidence="12" id="KW-0408">Iron</keyword>
<feature type="compositionally biased region" description="Polar residues" evidence="17">
    <location>
        <begin position="718"/>
        <end position="733"/>
    </location>
</feature>
<dbReference type="GeneID" id="115827980"/>
<keyword evidence="5" id="KW-0479">Metal-binding</keyword>
<dbReference type="OrthoDB" id="9547406at2759"/>
<evidence type="ECO:0000259" key="18">
    <source>
        <dbReference type="PROSITE" id="PS51183"/>
    </source>
</evidence>
<evidence type="ECO:0000256" key="12">
    <source>
        <dbReference type="ARBA" id="ARBA00023004"/>
    </source>
</evidence>
<feature type="compositionally biased region" description="Low complexity" evidence="17">
    <location>
        <begin position="367"/>
        <end position="378"/>
    </location>
</feature>
<keyword evidence="10" id="KW-0223">Dioxygenase</keyword>
<dbReference type="SMART" id="SM00558">
    <property type="entry name" value="JmjC"/>
    <property type="match status" value="1"/>
</dbReference>
<feature type="compositionally biased region" description="Low complexity" evidence="17">
    <location>
        <begin position="471"/>
        <end position="507"/>
    </location>
</feature>
<feature type="compositionally biased region" description="Acidic residues" evidence="17">
    <location>
        <begin position="1285"/>
        <end position="1301"/>
    </location>
</feature>
<evidence type="ECO:0000256" key="17">
    <source>
        <dbReference type="SAM" id="MobiDB-lite"/>
    </source>
</evidence>
<dbReference type="FunFam" id="3.30.40.10:FF:000029">
    <property type="entry name" value="lysine-specific demethylase 4C isoform X1"/>
    <property type="match status" value="1"/>
</dbReference>
<dbReference type="SUPFAM" id="SSF57903">
    <property type="entry name" value="FYVE/PHD zinc finger"/>
    <property type="match status" value="1"/>
</dbReference>
<dbReference type="Pfam" id="PF02375">
    <property type="entry name" value="JmjN"/>
    <property type="match status" value="1"/>
</dbReference>
<keyword evidence="6" id="KW-0677">Repeat</keyword>
<evidence type="ECO:0000256" key="14">
    <source>
        <dbReference type="ARBA" id="ARBA00023163"/>
    </source>
</evidence>
<dbReference type="CTD" id="100003413"/>
<dbReference type="InterPro" id="IPR002999">
    <property type="entry name" value="Tudor"/>
</dbReference>
<keyword evidence="11" id="KW-0560">Oxidoreductase</keyword>
<feature type="compositionally biased region" description="Polar residues" evidence="17">
    <location>
        <begin position="1157"/>
        <end position="1171"/>
    </location>
</feature>
<dbReference type="CDD" id="cd20466">
    <property type="entry name" value="Tudor_JMJD2A_rpt2"/>
    <property type="match status" value="1"/>
</dbReference>
<dbReference type="InterPro" id="IPR040477">
    <property type="entry name" value="KDM4-like_Tudor"/>
</dbReference>
<dbReference type="Pfam" id="PF13832">
    <property type="entry name" value="zf-HC5HC2H_2"/>
    <property type="match status" value="1"/>
</dbReference>
<evidence type="ECO:0000256" key="1">
    <source>
        <dbReference type="ARBA" id="ARBA00001954"/>
    </source>
</evidence>
<feature type="compositionally biased region" description="Polar residues" evidence="17">
    <location>
        <begin position="659"/>
        <end position="700"/>
    </location>
</feature>
<evidence type="ECO:0000256" key="15">
    <source>
        <dbReference type="ARBA" id="ARBA00023242"/>
    </source>
</evidence>
<feature type="region of interest" description="Disordered" evidence="17">
    <location>
        <begin position="882"/>
        <end position="997"/>
    </location>
</feature>
<dbReference type="SUPFAM" id="SSF57997">
    <property type="entry name" value="Tropomyosin"/>
    <property type="match status" value="1"/>
</dbReference>
<keyword evidence="13" id="KW-0805">Transcription regulation</keyword>
<feature type="region of interest" description="Disordered" evidence="17">
    <location>
        <begin position="857"/>
        <end position="876"/>
    </location>
</feature>
<evidence type="ECO:0000256" key="5">
    <source>
        <dbReference type="ARBA" id="ARBA00022723"/>
    </source>
</evidence>
<dbReference type="GO" id="GO:0008270">
    <property type="term" value="F:zinc ion binding"/>
    <property type="evidence" value="ECO:0007669"/>
    <property type="project" value="UniProtKB-KW"/>
</dbReference>
<evidence type="ECO:0000256" key="11">
    <source>
        <dbReference type="ARBA" id="ARBA00023002"/>
    </source>
</evidence>
<feature type="domain" description="PHD-type" evidence="20">
    <location>
        <begin position="1437"/>
        <end position="1550"/>
    </location>
</feature>
<keyword evidence="15" id="KW-0539">Nucleus</keyword>
<feature type="compositionally biased region" description="Polar residues" evidence="17">
    <location>
        <begin position="508"/>
        <end position="519"/>
    </location>
</feature>
<dbReference type="SMART" id="SM00249">
    <property type="entry name" value="PHD"/>
    <property type="match status" value="2"/>
</dbReference>
<dbReference type="InterPro" id="IPR013083">
    <property type="entry name" value="Znf_RING/FYVE/PHD"/>
</dbReference>
<feature type="compositionally biased region" description="Basic and acidic residues" evidence="17">
    <location>
        <begin position="1256"/>
        <end position="1267"/>
    </location>
</feature>
<evidence type="ECO:0000259" key="19">
    <source>
        <dbReference type="PROSITE" id="PS51184"/>
    </source>
</evidence>
<evidence type="ECO:0000256" key="3">
    <source>
        <dbReference type="ARBA" id="ARBA00009711"/>
    </source>
</evidence>
<dbReference type="InterPro" id="IPR019787">
    <property type="entry name" value="Znf_PHD-finger"/>
</dbReference>
<comment type="catalytic activity">
    <reaction evidence="16">
        <text>N(6),N(6),N(6)-trimethyl-L-lysyl(9)-[histone H3] + 2 2-oxoglutarate + 2 O2 = N(6)-methyl-L-lysyl(9)-[histone H3] + 2 formaldehyde + 2 succinate + 2 CO2</text>
        <dbReference type="Rhea" id="RHEA:60200"/>
        <dbReference type="Rhea" id="RHEA-COMP:15538"/>
        <dbReference type="Rhea" id="RHEA-COMP:15542"/>
        <dbReference type="ChEBI" id="CHEBI:15379"/>
        <dbReference type="ChEBI" id="CHEBI:16526"/>
        <dbReference type="ChEBI" id="CHEBI:16810"/>
        <dbReference type="ChEBI" id="CHEBI:16842"/>
        <dbReference type="ChEBI" id="CHEBI:30031"/>
        <dbReference type="ChEBI" id="CHEBI:61929"/>
        <dbReference type="ChEBI" id="CHEBI:61961"/>
        <dbReference type="EC" id="1.14.11.66"/>
    </reaction>
</comment>
<dbReference type="InterPro" id="IPR003349">
    <property type="entry name" value="JmjN"/>
</dbReference>
<dbReference type="RefSeq" id="XP_030647732.1">
    <property type="nucleotide sequence ID" value="XM_030791872.1"/>
</dbReference>
<comment type="cofactor">
    <cofactor evidence="1">
        <name>Fe(2+)</name>
        <dbReference type="ChEBI" id="CHEBI:29033"/>
    </cofactor>
</comment>
<dbReference type="EC" id="1.14.11.66" evidence="4"/>
<dbReference type="GO" id="GO:0010468">
    <property type="term" value="P:regulation of gene expression"/>
    <property type="evidence" value="ECO:0007669"/>
    <property type="project" value="TreeGrafter"/>
</dbReference>
<proteinExistence type="inferred from homology"/>
<dbReference type="InterPro" id="IPR001965">
    <property type="entry name" value="Znf_PHD"/>
</dbReference>
<dbReference type="SMART" id="SM00545">
    <property type="entry name" value="JmjN"/>
    <property type="match status" value="1"/>
</dbReference>
<dbReference type="PROSITE" id="PS51183">
    <property type="entry name" value="JMJN"/>
    <property type="match status" value="1"/>
</dbReference>
<dbReference type="Gene3D" id="2.60.120.650">
    <property type="entry name" value="Cupin"/>
    <property type="match status" value="1"/>
</dbReference>
<dbReference type="InterPro" id="IPR047479">
    <property type="entry name" value="Tudor_KDM4A_rpt1"/>
</dbReference>
<dbReference type="InParanoid" id="A0A6J2WU56"/>
<protein>
    <recommendedName>
        <fullName evidence="4">[histone H3]-trimethyl-L-lysine(9) demethylase</fullName>
        <ecNumber evidence="4">1.14.11.66</ecNumber>
    </recommendedName>
</protein>
<organism evidence="21 22">
    <name type="scientific">Chanos chanos</name>
    <name type="common">Milkfish</name>
    <name type="synonym">Mugil chanos</name>
    <dbReference type="NCBI Taxonomy" id="29144"/>
    <lineage>
        <taxon>Eukaryota</taxon>
        <taxon>Metazoa</taxon>
        <taxon>Chordata</taxon>
        <taxon>Craniata</taxon>
        <taxon>Vertebrata</taxon>
        <taxon>Euteleostomi</taxon>
        <taxon>Actinopterygii</taxon>
        <taxon>Neopterygii</taxon>
        <taxon>Teleostei</taxon>
        <taxon>Ostariophysi</taxon>
        <taxon>Gonorynchiformes</taxon>
        <taxon>Chanidae</taxon>
        <taxon>Chanos</taxon>
    </lineage>
</organism>
<dbReference type="Gene3D" id="3.10.330.70">
    <property type="match status" value="1"/>
</dbReference>
<feature type="compositionally biased region" description="Low complexity" evidence="17">
    <location>
        <begin position="565"/>
        <end position="591"/>
    </location>
</feature>
<dbReference type="GO" id="GO:0051864">
    <property type="term" value="F:histone H3K36 demethylase activity"/>
    <property type="evidence" value="ECO:0007669"/>
    <property type="project" value="TreeGrafter"/>
</dbReference>
<feature type="compositionally biased region" description="Polar residues" evidence="17">
    <location>
        <begin position="1086"/>
        <end position="1104"/>
    </location>
</feature>
<dbReference type="InterPro" id="IPR034732">
    <property type="entry name" value="EPHD"/>
</dbReference>
<dbReference type="InterPro" id="IPR003347">
    <property type="entry name" value="JmjC_dom"/>
</dbReference>
<feature type="domain" description="JmjC" evidence="19">
    <location>
        <begin position="142"/>
        <end position="308"/>
    </location>
</feature>
<dbReference type="FunFam" id="3.10.330.70:FF:000001">
    <property type="entry name" value="Putative lysine-specific demethylase 4a"/>
    <property type="match status" value="1"/>
</dbReference>
<feature type="compositionally biased region" description="Polar residues" evidence="17">
    <location>
        <begin position="592"/>
        <end position="634"/>
    </location>
</feature>
<gene>
    <name evidence="22" type="primary">kdm4aa</name>
</gene>
<dbReference type="SMART" id="SM00333">
    <property type="entry name" value="TUDOR"/>
    <property type="match status" value="2"/>
</dbReference>
<evidence type="ECO:0000256" key="7">
    <source>
        <dbReference type="ARBA" id="ARBA00022771"/>
    </source>
</evidence>
<dbReference type="PANTHER" id="PTHR10694:SF51">
    <property type="entry name" value="[HISTONE H3]-TRIMETHYL-L-LYSINE(9) DEMETHYLASE"/>
    <property type="match status" value="1"/>
</dbReference>
<dbReference type="FunCoup" id="A0A6J2WU56">
    <property type="interactions" value="2"/>
</dbReference>
<feature type="compositionally biased region" description="Polar residues" evidence="17">
    <location>
        <begin position="641"/>
        <end position="651"/>
    </location>
</feature>
<keyword evidence="8" id="KW-0862">Zinc</keyword>
<evidence type="ECO:0000256" key="8">
    <source>
        <dbReference type="ARBA" id="ARBA00022833"/>
    </source>
</evidence>
<accession>A0A6J2WU56</accession>
<dbReference type="InterPro" id="IPR011011">
    <property type="entry name" value="Znf_FYVE_PHD"/>
</dbReference>
<dbReference type="PROSITE" id="PS51805">
    <property type="entry name" value="EPHD"/>
    <property type="match status" value="1"/>
</dbReference>
<dbReference type="PANTHER" id="PTHR10694">
    <property type="entry name" value="LYSINE-SPECIFIC DEMETHYLASE"/>
    <property type="match status" value="1"/>
</dbReference>
<dbReference type="GO" id="GO:0140684">
    <property type="term" value="F:histone H3K9me2/H3K9me3 demethylase activity"/>
    <property type="evidence" value="ECO:0007669"/>
    <property type="project" value="UniProtKB-EC"/>
</dbReference>
<dbReference type="GO" id="GO:0005634">
    <property type="term" value="C:nucleus"/>
    <property type="evidence" value="ECO:0007669"/>
    <property type="project" value="UniProtKB-SubCell"/>
</dbReference>
<evidence type="ECO:0000256" key="10">
    <source>
        <dbReference type="ARBA" id="ARBA00022964"/>
    </source>
</evidence>
<evidence type="ECO:0000313" key="21">
    <source>
        <dbReference type="Proteomes" id="UP000504632"/>
    </source>
</evidence>
<feature type="region of interest" description="Disordered" evidence="17">
    <location>
        <begin position="336"/>
        <end position="746"/>
    </location>
</feature>
<reference evidence="22" key="1">
    <citation type="submission" date="2025-08" db="UniProtKB">
        <authorList>
            <consortium name="RefSeq"/>
        </authorList>
    </citation>
    <scope>IDENTIFICATION</scope>
</reference>
<feature type="domain" description="JmjN" evidence="18">
    <location>
        <begin position="14"/>
        <end position="56"/>
    </location>
</feature>
<dbReference type="Pfam" id="PF13831">
    <property type="entry name" value="PHD_2"/>
    <property type="match status" value="1"/>
</dbReference>
<dbReference type="InterPro" id="IPR047481">
    <property type="entry name" value="Tudor_KDM4A_rpt2"/>
</dbReference>
<evidence type="ECO:0000256" key="2">
    <source>
        <dbReference type="ARBA" id="ARBA00004123"/>
    </source>
</evidence>
<feature type="compositionally biased region" description="Low complexity" evidence="17">
    <location>
        <begin position="520"/>
        <end position="556"/>
    </location>
</feature>
<dbReference type="Pfam" id="PF02373">
    <property type="entry name" value="JmjC"/>
    <property type="match status" value="1"/>
</dbReference>
<feature type="compositionally biased region" description="Low complexity" evidence="17">
    <location>
        <begin position="1144"/>
        <end position="1155"/>
    </location>
</feature>
<keyword evidence="14" id="KW-0804">Transcription</keyword>
<comment type="similarity">
    <text evidence="3">Belongs to the JHDM3 histone demethylase family.</text>
</comment>
<dbReference type="Proteomes" id="UP000504632">
    <property type="component" value="Chromosome 14"/>
</dbReference>
<evidence type="ECO:0000256" key="9">
    <source>
        <dbReference type="ARBA" id="ARBA00022853"/>
    </source>
</evidence>
<dbReference type="Gene3D" id="3.30.40.10">
    <property type="entry name" value="Zinc/RING finger domain, C3HC4 (zinc finger)"/>
    <property type="match status" value="1"/>
</dbReference>
<dbReference type="GO" id="GO:0000785">
    <property type="term" value="C:chromatin"/>
    <property type="evidence" value="ECO:0007669"/>
    <property type="project" value="TreeGrafter"/>
</dbReference>